<accession>A0A914MEW1</accession>
<evidence type="ECO:0000313" key="1">
    <source>
        <dbReference type="Proteomes" id="UP000887563"/>
    </source>
</evidence>
<protein>
    <submittedName>
        <fullName evidence="2">Uncharacterized protein</fullName>
    </submittedName>
</protein>
<dbReference type="WBParaSite" id="Minc3s01592g24971">
    <property type="protein sequence ID" value="Minc3s01592g24971"/>
    <property type="gene ID" value="Minc3s01592g24971"/>
</dbReference>
<reference evidence="2" key="1">
    <citation type="submission" date="2022-11" db="UniProtKB">
        <authorList>
            <consortium name="WormBaseParasite"/>
        </authorList>
    </citation>
    <scope>IDENTIFICATION</scope>
</reference>
<name>A0A914MEW1_MELIC</name>
<proteinExistence type="predicted"/>
<organism evidence="1 2">
    <name type="scientific">Meloidogyne incognita</name>
    <name type="common">Southern root-knot nematode worm</name>
    <name type="synonym">Oxyuris incognita</name>
    <dbReference type="NCBI Taxonomy" id="6306"/>
    <lineage>
        <taxon>Eukaryota</taxon>
        <taxon>Metazoa</taxon>
        <taxon>Ecdysozoa</taxon>
        <taxon>Nematoda</taxon>
        <taxon>Chromadorea</taxon>
        <taxon>Rhabditida</taxon>
        <taxon>Tylenchina</taxon>
        <taxon>Tylenchomorpha</taxon>
        <taxon>Tylenchoidea</taxon>
        <taxon>Meloidogynidae</taxon>
        <taxon>Meloidogyninae</taxon>
        <taxon>Meloidogyne</taxon>
        <taxon>Meloidogyne incognita group</taxon>
    </lineage>
</organism>
<keyword evidence="1" id="KW-1185">Reference proteome</keyword>
<evidence type="ECO:0000313" key="2">
    <source>
        <dbReference type="WBParaSite" id="Minc3s01592g24971"/>
    </source>
</evidence>
<dbReference type="Proteomes" id="UP000887563">
    <property type="component" value="Unplaced"/>
</dbReference>
<sequence length="50" mass="5726">MMDRSNSAWSSSNNVLLLDLMMDRSNSAWSSSNNVVFIGQVFLVHNHHIY</sequence>
<dbReference type="AlphaFoldDB" id="A0A914MEW1"/>